<dbReference type="Proteomes" id="UP000094849">
    <property type="component" value="Unassembled WGS sequence"/>
</dbReference>
<dbReference type="Gene3D" id="3.40.50.1820">
    <property type="entry name" value="alpha/beta hydrolase"/>
    <property type="match status" value="1"/>
</dbReference>
<gene>
    <name evidence="2" type="ORF">A3196_10275</name>
</gene>
<comment type="caution">
    <text evidence="2">The sequence shown here is derived from an EMBL/GenBank/DDBJ whole genome shotgun (WGS) entry which is preliminary data.</text>
</comment>
<dbReference type="Pfam" id="PF00561">
    <property type="entry name" value="Abhydrolase_1"/>
    <property type="match status" value="1"/>
</dbReference>
<evidence type="ECO:0000313" key="3">
    <source>
        <dbReference type="Proteomes" id="UP000094849"/>
    </source>
</evidence>
<protein>
    <recommendedName>
        <fullName evidence="1">AB hydrolase-1 domain-containing protein</fullName>
    </recommendedName>
</protein>
<dbReference type="InterPro" id="IPR029058">
    <property type="entry name" value="AB_hydrolase_fold"/>
</dbReference>
<evidence type="ECO:0000313" key="2">
    <source>
        <dbReference type="EMBL" id="ODB97115.1"/>
    </source>
</evidence>
<proteinExistence type="predicted"/>
<feature type="domain" description="AB hydrolase-1" evidence="1">
    <location>
        <begin position="52"/>
        <end position="174"/>
    </location>
</feature>
<name>A0A1E2URC9_9GAMM</name>
<dbReference type="STRING" id="1818881.A3196_10275"/>
<dbReference type="EMBL" id="LVJZ01000003">
    <property type="protein sequence ID" value="ODB97115.1"/>
    <property type="molecule type" value="Genomic_DNA"/>
</dbReference>
<evidence type="ECO:0000259" key="1">
    <source>
        <dbReference type="Pfam" id="PF00561"/>
    </source>
</evidence>
<sequence>MLKSIARSLPKLLLTLLLLVSHYCAAETIQLRMQNGLLATADYLDAGDEKSPILILHGFLQTRDFFTVRRIADALHDEGYSVLLPNLSLGIDQRHQSLPCEAIHTHSMEQDRDEVAQWVDWLNEKSSKPVTLIGHSMGSLTLLAYLHSQPDQDSINQAILISLITFAQGPIAKANSTDKHRAQQDLIMGPNRIYNYRLAFCDSYPSQPDHYLSYLNWDQTRASSALLGLSKKPSIILGSRDNRLSPEWKPILMELKANVIEVEGANHFFDHSHEFDLLDNIIQML</sequence>
<dbReference type="InterPro" id="IPR000073">
    <property type="entry name" value="AB_hydrolase_1"/>
</dbReference>
<keyword evidence="3" id="KW-1185">Reference proteome</keyword>
<reference evidence="2 3" key="1">
    <citation type="submission" date="2016-03" db="EMBL/GenBank/DDBJ databases">
        <title>Chemosynthetic sulphur-oxidizing symbionts of marine invertebrate animals are capable of nitrogen fixation.</title>
        <authorList>
            <person name="Petersen J.M."/>
            <person name="Kemper A."/>
            <person name="Gruber-Vodicka H."/>
            <person name="Cardini U."/>
            <person name="Geest Mvander."/>
            <person name="Kleiner M."/>
            <person name="Bulgheresi S."/>
            <person name="Fussmann M."/>
            <person name="Herbold C."/>
            <person name="Seah B.K.B."/>
            <person name="Antony C.Paul."/>
            <person name="Liu D."/>
            <person name="Belitz A."/>
            <person name="Weber M."/>
        </authorList>
    </citation>
    <scope>NUCLEOTIDE SEQUENCE [LARGE SCALE GENOMIC DNA]</scope>
    <source>
        <strain evidence="2">G_D</strain>
    </source>
</reference>
<dbReference type="SUPFAM" id="SSF53474">
    <property type="entry name" value="alpha/beta-Hydrolases"/>
    <property type="match status" value="1"/>
</dbReference>
<organism evidence="2 3">
    <name type="scientific">Candidatus Thiodiazotropha endoloripes</name>
    <dbReference type="NCBI Taxonomy" id="1818881"/>
    <lineage>
        <taxon>Bacteria</taxon>
        <taxon>Pseudomonadati</taxon>
        <taxon>Pseudomonadota</taxon>
        <taxon>Gammaproteobacteria</taxon>
        <taxon>Chromatiales</taxon>
        <taxon>Sedimenticolaceae</taxon>
        <taxon>Candidatus Thiodiazotropha</taxon>
    </lineage>
</organism>
<dbReference type="AlphaFoldDB" id="A0A1E2URC9"/>
<accession>A0A1E2URC9</accession>